<evidence type="ECO:0000256" key="6">
    <source>
        <dbReference type="RuleBase" id="RU000680"/>
    </source>
</evidence>
<sequence>MAEQDMINRDPNDLNNHIKVCFEDCIAEPEGVRSLDCVWSSSYMCFNCGKNLCYKILTTFCGICIALCWGCDFACTAFDHIWCLTPCMREFSICVGVWQKSFGTVINCCCVPICEACGMCFSKIHVTNK</sequence>
<protein>
    <recommendedName>
        <fullName evidence="6">Caveolin</fullName>
    </recommendedName>
</protein>
<keyword evidence="4 6" id="KW-0333">Golgi apparatus</keyword>
<accession>A0AAE0VPX3</accession>
<name>A0AAE0VPX3_9BIVA</name>
<dbReference type="GO" id="GO:0060090">
    <property type="term" value="F:molecular adaptor activity"/>
    <property type="evidence" value="ECO:0007669"/>
    <property type="project" value="TreeGrafter"/>
</dbReference>
<keyword evidence="3 6" id="KW-1003">Cell membrane</keyword>
<dbReference type="AlphaFoldDB" id="A0AAE0VPX3"/>
<comment type="subcellular location">
    <subcellularLocation>
        <location evidence="1 6">Cell membrane</location>
        <topology evidence="1 6">Peripheral membrane protein</topology>
    </subcellularLocation>
    <subcellularLocation>
        <location evidence="6">Golgi apparatus membrane</location>
        <topology evidence="6">Peripheral membrane protein</topology>
    </subcellularLocation>
    <subcellularLocation>
        <location evidence="6">Membrane</location>
        <location evidence="6">Caveola</location>
        <topology evidence="6">Peripheral membrane protein</topology>
    </subcellularLocation>
</comment>
<evidence type="ECO:0000313" key="8">
    <source>
        <dbReference type="Proteomes" id="UP001195483"/>
    </source>
</evidence>
<dbReference type="InterPro" id="IPR001612">
    <property type="entry name" value="Caveolin"/>
</dbReference>
<proteinExistence type="inferred from homology"/>
<dbReference type="EMBL" id="JAEAOA010002240">
    <property type="protein sequence ID" value="KAK3585884.1"/>
    <property type="molecule type" value="Genomic_DNA"/>
</dbReference>
<dbReference type="GO" id="GO:0000139">
    <property type="term" value="C:Golgi membrane"/>
    <property type="evidence" value="ECO:0007669"/>
    <property type="project" value="UniProtKB-SubCell"/>
</dbReference>
<evidence type="ECO:0000313" key="7">
    <source>
        <dbReference type="EMBL" id="KAK3585884.1"/>
    </source>
</evidence>
<evidence type="ECO:0000256" key="3">
    <source>
        <dbReference type="ARBA" id="ARBA00022475"/>
    </source>
</evidence>
<evidence type="ECO:0000256" key="1">
    <source>
        <dbReference type="ARBA" id="ARBA00004202"/>
    </source>
</evidence>
<reference evidence="7" key="1">
    <citation type="journal article" date="2021" name="Genome Biol. Evol.">
        <title>A High-Quality Reference Genome for a Parasitic Bivalve with Doubly Uniparental Inheritance (Bivalvia: Unionida).</title>
        <authorList>
            <person name="Smith C.H."/>
        </authorList>
    </citation>
    <scope>NUCLEOTIDE SEQUENCE</scope>
    <source>
        <strain evidence="7">CHS0354</strain>
    </source>
</reference>
<reference evidence="7" key="2">
    <citation type="journal article" date="2021" name="Genome Biol. Evol.">
        <title>Developing a high-quality reference genome for a parasitic bivalve with doubly uniparental inheritance (Bivalvia: Unionida).</title>
        <authorList>
            <person name="Smith C.H."/>
        </authorList>
    </citation>
    <scope>NUCLEOTIDE SEQUENCE</scope>
    <source>
        <strain evidence="7">CHS0354</strain>
        <tissue evidence="7">Mantle</tissue>
    </source>
</reference>
<organism evidence="7 8">
    <name type="scientific">Potamilus streckersoni</name>
    <dbReference type="NCBI Taxonomy" id="2493646"/>
    <lineage>
        <taxon>Eukaryota</taxon>
        <taxon>Metazoa</taxon>
        <taxon>Spiralia</taxon>
        <taxon>Lophotrochozoa</taxon>
        <taxon>Mollusca</taxon>
        <taxon>Bivalvia</taxon>
        <taxon>Autobranchia</taxon>
        <taxon>Heteroconchia</taxon>
        <taxon>Palaeoheterodonta</taxon>
        <taxon>Unionida</taxon>
        <taxon>Unionoidea</taxon>
        <taxon>Unionidae</taxon>
        <taxon>Ambleminae</taxon>
        <taxon>Lampsilini</taxon>
        <taxon>Potamilus</taxon>
    </lineage>
</organism>
<keyword evidence="5 6" id="KW-0472">Membrane</keyword>
<comment type="caution">
    <text evidence="7">The sequence shown here is derived from an EMBL/GenBank/DDBJ whole genome shotgun (WGS) entry which is preliminary data.</text>
</comment>
<evidence type="ECO:0000256" key="4">
    <source>
        <dbReference type="ARBA" id="ARBA00023034"/>
    </source>
</evidence>
<evidence type="ECO:0000256" key="5">
    <source>
        <dbReference type="ARBA" id="ARBA00023136"/>
    </source>
</evidence>
<keyword evidence="8" id="KW-1185">Reference proteome</keyword>
<dbReference type="Proteomes" id="UP001195483">
    <property type="component" value="Unassembled WGS sequence"/>
</dbReference>
<dbReference type="PANTHER" id="PTHR10844:SF19">
    <property type="entry name" value="CAVEOLIN-2"/>
    <property type="match status" value="1"/>
</dbReference>
<dbReference type="GO" id="GO:0070836">
    <property type="term" value="P:caveola assembly"/>
    <property type="evidence" value="ECO:0007669"/>
    <property type="project" value="InterPro"/>
</dbReference>
<comment type="similarity">
    <text evidence="2 6">Belongs to the caveolin family.</text>
</comment>
<evidence type="ECO:0000256" key="2">
    <source>
        <dbReference type="ARBA" id="ARBA00010988"/>
    </source>
</evidence>
<dbReference type="Pfam" id="PF01146">
    <property type="entry name" value="Caveolin"/>
    <property type="match status" value="1"/>
</dbReference>
<comment type="function">
    <text evidence="6">May act as a scaffolding protein within caveolar membranes. Interacts directly with G-protein alpha subunits and can functionally regulate their activity.</text>
</comment>
<reference evidence="7" key="3">
    <citation type="submission" date="2023-05" db="EMBL/GenBank/DDBJ databases">
        <authorList>
            <person name="Smith C.H."/>
        </authorList>
    </citation>
    <scope>NUCLEOTIDE SEQUENCE</scope>
    <source>
        <strain evidence="7">CHS0354</strain>
        <tissue evidence="7">Mantle</tissue>
    </source>
</reference>
<dbReference type="GO" id="GO:0005901">
    <property type="term" value="C:caveola"/>
    <property type="evidence" value="ECO:0007669"/>
    <property type="project" value="UniProtKB-SubCell"/>
</dbReference>
<gene>
    <name evidence="7" type="ORF">CHS0354_038419</name>
</gene>
<dbReference type="PANTHER" id="PTHR10844">
    <property type="entry name" value="CAVEOLIN"/>
    <property type="match status" value="1"/>
</dbReference>